<feature type="transmembrane region" description="Helical" evidence="1">
    <location>
        <begin position="79"/>
        <end position="101"/>
    </location>
</feature>
<sequence>MENYESQAYQQPTNDNGNYMVSKLPNTTGSLVLGILSIICCCSGVIGLVLGIIGLMLANKDIKLYQTNPRQYTGIETTNTARILNIIGLVISALSLIYSIYSIMAVGGWNAYYETIQESIRQAQAAQQ</sequence>
<dbReference type="Proteomes" id="UP001242368">
    <property type="component" value="Unassembled WGS sequence"/>
</dbReference>
<keyword evidence="1" id="KW-1133">Transmembrane helix</keyword>
<feature type="transmembrane region" description="Helical" evidence="1">
    <location>
        <begin position="31"/>
        <end position="58"/>
    </location>
</feature>
<dbReference type="EMBL" id="JAUFQU010000001">
    <property type="protein sequence ID" value="MDN3707016.1"/>
    <property type="molecule type" value="Genomic_DNA"/>
</dbReference>
<proteinExistence type="predicted"/>
<keyword evidence="1" id="KW-0472">Membrane</keyword>
<evidence type="ECO:0000313" key="3">
    <source>
        <dbReference type="Proteomes" id="UP001242368"/>
    </source>
</evidence>
<keyword evidence="3" id="KW-1185">Reference proteome</keyword>
<accession>A0ABT8CTC3</accession>
<dbReference type="InterPro" id="IPR011655">
    <property type="entry name" value="MpPF26"/>
</dbReference>
<comment type="caution">
    <text evidence="2">The sequence shown here is derived from an EMBL/GenBank/DDBJ whole genome shotgun (WGS) entry which is preliminary data.</text>
</comment>
<protein>
    <submittedName>
        <fullName evidence="2">CCC motif membrane protein</fullName>
    </submittedName>
</protein>
<keyword evidence="1" id="KW-0812">Transmembrane</keyword>
<dbReference type="RefSeq" id="WP_290363060.1">
    <property type="nucleotide sequence ID" value="NZ_JAUFQU010000001.1"/>
</dbReference>
<dbReference type="Pfam" id="PF07666">
    <property type="entry name" value="MpPF26"/>
    <property type="match status" value="1"/>
</dbReference>
<gene>
    <name evidence="2" type="ORF">QW060_07690</name>
</gene>
<dbReference type="NCBIfam" id="NF040945">
    <property type="entry name" value="CCC_membrane"/>
    <property type="match status" value="1"/>
</dbReference>
<organism evidence="2 3">
    <name type="scientific">Paenimyroides ceti</name>
    <dbReference type="NCBI Taxonomy" id="395087"/>
    <lineage>
        <taxon>Bacteria</taxon>
        <taxon>Pseudomonadati</taxon>
        <taxon>Bacteroidota</taxon>
        <taxon>Flavobacteriia</taxon>
        <taxon>Flavobacteriales</taxon>
        <taxon>Flavobacteriaceae</taxon>
        <taxon>Paenimyroides</taxon>
    </lineage>
</organism>
<evidence type="ECO:0000313" key="2">
    <source>
        <dbReference type="EMBL" id="MDN3707016.1"/>
    </source>
</evidence>
<name>A0ABT8CTC3_9FLAO</name>
<reference evidence="3" key="1">
    <citation type="journal article" date="2019" name="Int. J. Syst. Evol. Microbiol.">
        <title>The Global Catalogue of Microorganisms (GCM) 10K type strain sequencing project: providing services to taxonomists for standard genome sequencing and annotation.</title>
        <authorList>
            <consortium name="The Broad Institute Genomics Platform"/>
            <consortium name="The Broad Institute Genome Sequencing Center for Infectious Disease"/>
            <person name="Wu L."/>
            <person name="Ma J."/>
        </authorList>
    </citation>
    <scope>NUCLEOTIDE SEQUENCE [LARGE SCALE GENOMIC DNA]</scope>
    <source>
        <strain evidence="3">CECT 7184</strain>
    </source>
</reference>
<evidence type="ECO:0000256" key="1">
    <source>
        <dbReference type="SAM" id="Phobius"/>
    </source>
</evidence>